<feature type="region of interest" description="Disordered" evidence="1">
    <location>
        <begin position="55"/>
        <end position="199"/>
    </location>
</feature>
<dbReference type="RefSeq" id="WP_076169988.1">
    <property type="nucleotide sequence ID" value="NZ_MRTP01000002.1"/>
</dbReference>
<feature type="domain" description="Copper amine oxidase-like N-terminal" evidence="3">
    <location>
        <begin position="223"/>
        <end position="323"/>
    </location>
</feature>
<feature type="compositionally biased region" description="Low complexity" evidence="1">
    <location>
        <begin position="55"/>
        <end position="87"/>
    </location>
</feature>
<evidence type="ECO:0000256" key="1">
    <source>
        <dbReference type="SAM" id="MobiDB-lite"/>
    </source>
</evidence>
<feature type="chain" id="PRO_5012864843" description="Copper amine oxidase-like N-terminal domain-containing protein" evidence="2">
    <location>
        <begin position="26"/>
        <end position="828"/>
    </location>
</feature>
<organism evidence="4 5">
    <name type="scientific">Paenibacillus rhizosphaerae</name>
    <dbReference type="NCBI Taxonomy" id="297318"/>
    <lineage>
        <taxon>Bacteria</taxon>
        <taxon>Bacillati</taxon>
        <taxon>Bacillota</taxon>
        <taxon>Bacilli</taxon>
        <taxon>Bacillales</taxon>
        <taxon>Paenibacillaceae</taxon>
        <taxon>Paenibacillus</taxon>
    </lineage>
</organism>
<dbReference type="InterPro" id="IPR036582">
    <property type="entry name" value="Mao_N_sf"/>
</dbReference>
<dbReference type="SUPFAM" id="SSF49299">
    <property type="entry name" value="PKD domain"/>
    <property type="match status" value="2"/>
</dbReference>
<dbReference type="InterPro" id="IPR012854">
    <property type="entry name" value="Cu_amine_oxidase-like_N"/>
</dbReference>
<dbReference type="EMBL" id="MRTP01000002">
    <property type="protein sequence ID" value="OMF55596.1"/>
    <property type="molecule type" value="Genomic_DNA"/>
</dbReference>
<evidence type="ECO:0000256" key="2">
    <source>
        <dbReference type="SAM" id="SignalP"/>
    </source>
</evidence>
<evidence type="ECO:0000313" key="4">
    <source>
        <dbReference type="EMBL" id="OMF55596.1"/>
    </source>
</evidence>
<dbReference type="Gene3D" id="3.30.457.10">
    <property type="entry name" value="Copper amine oxidase-like, N-terminal domain"/>
    <property type="match status" value="1"/>
</dbReference>
<accession>A0A1R1EUS7</accession>
<name>A0A1R1EUS7_9BACL</name>
<feature type="compositionally biased region" description="Low complexity" evidence="1">
    <location>
        <begin position="96"/>
        <end position="176"/>
    </location>
</feature>
<feature type="compositionally biased region" description="Low complexity" evidence="1">
    <location>
        <begin position="183"/>
        <end position="199"/>
    </location>
</feature>
<sequence length="828" mass="87676">MNFKKLTMIAVLAASQTALVLPAGAETAVQVQQNAGTVQGVDNAAASAVTNNITSSTTNTGNSSNSGAASTNGTTGTAGTSSTTGTTGNAGGTNGTTGMESGTSTTTTTSGQDSTGSGTAGTTGNTSNTGQGAVQNGGTTDGTSTSGQTDGSTGNTNDGGQAADGQNTGTQGNEGQSEGTAGGTTTTTDPQGITATGSTTTGQAGQLILMMNSNKMYQDGKLYLAGQPMAVKNGVSYVAIRAMVERVGLKLTYDAKTKETIIIKDNNELRFKTNSSSYRVNGVAKPMKGPAYQYKNTFMVPLTSITQALGIPYTVDQPGKRVILNLSTKPVATFSVGPTEIFAGETTVNYISQATSPSGLPIIDERWEGKEDIFQEPGLHTVTHYVQDSSGQWSDPYSITVNVLKPNEPPVASFTTDKEQYKMGELITITDQSTDDEDAIVSREWLNDRKAFFQPGPQTIRLKVTDKHGAISEFQKTVVITNETLYTEDEFNKLFTPVGDKFTFNGGSVPSWKTATFTTTSDPATLIRSNSPETVYSEGLLYQETALGSTRFMLHHVNATNKNMQVYVIATNTMLDMSSTINIQNFGMGGPSPYATGHGRASVMRYFDSMTSGSGRQDITLAPGESKVIMTNINNIKMKPGEGISVLADAFSNYPVKYSVIMLDATKDPLQSLPFLPALDRDVHNRGTYPNSVVNMSTDEVLGSTETRIVLGDNNIDPNLKGLDGIYGTEASNAGNFGVLYKIKLNHVAPNTLITLNPRGGVYNGIFLVNGQQVQAANNTQDVNAPNETSVLYRTGNYEQSVEIWYTAAPGSNLPINLLLMPMPQMKQ</sequence>
<reference evidence="4 5" key="1">
    <citation type="submission" date="2016-11" db="EMBL/GenBank/DDBJ databases">
        <title>Paenibacillus species isolates.</title>
        <authorList>
            <person name="Beno S.M."/>
        </authorList>
    </citation>
    <scope>NUCLEOTIDE SEQUENCE [LARGE SCALE GENOMIC DNA]</scope>
    <source>
        <strain evidence="4 5">FSL R5-0378</strain>
    </source>
</reference>
<dbReference type="AlphaFoldDB" id="A0A1R1EUS7"/>
<evidence type="ECO:0000313" key="5">
    <source>
        <dbReference type="Proteomes" id="UP000187172"/>
    </source>
</evidence>
<keyword evidence="5" id="KW-1185">Reference proteome</keyword>
<keyword evidence="2" id="KW-0732">Signal</keyword>
<proteinExistence type="predicted"/>
<gene>
    <name evidence="4" type="ORF">BK138_13095</name>
</gene>
<feature type="signal peptide" evidence="2">
    <location>
        <begin position="1"/>
        <end position="25"/>
    </location>
</feature>
<dbReference type="STRING" id="297318.BK138_13095"/>
<dbReference type="SUPFAM" id="SSF55383">
    <property type="entry name" value="Copper amine oxidase, domain N"/>
    <property type="match status" value="1"/>
</dbReference>
<dbReference type="Proteomes" id="UP000187172">
    <property type="component" value="Unassembled WGS sequence"/>
</dbReference>
<protein>
    <recommendedName>
        <fullName evidence="3">Copper amine oxidase-like N-terminal domain-containing protein</fullName>
    </recommendedName>
</protein>
<dbReference type="Gene3D" id="2.60.40.10">
    <property type="entry name" value="Immunoglobulins"/>
    <property type="match status" value="1"/>
</dbReference>
<dbReference type="InterPro" id="IPR013783">
    <property type="entry name" value="Ig-like_fold"/>
</dbReference>
<comment type="caution">
    <text evidence="4">The sequence shown here is derived from an EMBL/GenBank/DDBJ whole genome shotgun (WGS) entry which is preliminary data.</text>
</comment>
<dbReference type="Pfam" id="PF07833">
    <property type="entry name" value="Cu_amine_oxidN1"/>
    <property type="match status" value="1"/>
</dbReference>
<evidence type="ECO:0000259" key="3">
    <source>
        <dbReference type="Pfam" id="PF07833"/>
    </source>
</evidence>
<dbReference type="InterPro" id="IPR035986">
    <property type="entry name" value="PKD_dom_sf"/>
</dbReference>